<dbReference type="AlphaFoldDB" id="A0AAD9P5R7"/>
<evidence type="ECO:0000313" key="12">
    <source>
        <dbReference type="Proteomes" id="UP001209878"/>
    </source>
</evidence>
<protein>
    <recommendedName>
        <fullName evidence="10">Ribonuclease P protein subunit p20</fullName>
    </recommendedName>
</protein>
<comment type="function">
    <text evidence="8">Component of ribonuclease P, a ribonucleoprotein complex that generates mature tRNA molecules by cleaving their 5'-ends. Also a component of the MRP ribonuclease complex, which cleaves pre-rRNA sequences.</text>
</comment>
<keyword evidence="4" id="KW-0963">Cytoplasm</keyword>
<dbReference type="Proteomes" id="UP001209878">
    <property type="component" value="Unassembled WGS sequence"/>
</dbReference>
<dbReference type="Gene3D" id="3.30.110.20">
    <property type="entry name" value="Alba-like domain"/>
    <property type="match status" value="1"/>
</dbReference>
<evidence type="ECO:0000256" key="9">
    <source>
        <dbReference type="ARBA" id="ARBA00064615"/>
    </source>
</evidence>
<proteinExistence type="inferred from homology"/>
<sequence>MEKVQQPYKDEIDKEEYIVRKKLPKRLPKRKNDVYVTRRTDFKAQLARCQKMLDSDCHVIYIHGLGAATNRAVNLALQLKERSLGTIDVAVNTSTVELVDDLEPQVDHLEPQTQIRNNSAIHIKVFRPMPSIDGVAGPKTTGLGTVDNAAPLNGAKTDS</sequence>
<dbReference type="InterPro" id="IPR036882">
    <property type="entry name" value="Alba-like_dom_sf"/>
</dbReference>
<dbReference type="InterPro" id="IPR014612">
    <property type="entry name" value="Pop7/Rpp20"/>
</dbReference>
<evidence type="ECO:0000256" key="3">
    <source>
        <dbReference type="ARBA" id="ARBA00008018"/>
    </source>
</evidence>
<name>A0AAD9P5R7_RIDPI</name>
<comment type="subunit">
    <text evidence="9">Component of nuclear RNase P and RNase MRP complexes. RNase P consists of a catalytic RNA moiety and 10 different protein chains; POP1, POP4, POP5, POP7, RPP14, RPP21, RPP25, RPP30, RPP38 and RPP40. Within the RNase P complex, POP1, POP7 and RPP25 form the 'finger' subcomplex, POP5, RPP14, RPP40 and homodimeric RPP30 form the 'palm' subcomplex, and RPP21, POP4 and RPP38 form the 'wrist' subcomplex. All subunits of the RNase P complex interact with the catalytic RNA. Several subunits of RNase P are also part of the RNase MRP complex. RNase MRP consists of a catalytic RNA moiety and about 8 protein subunits; POP1, POP7, RPP25, RPP30, RPP38, RPP40 and possibly also POP4 and POP5. Interacts with SMN1. POP7 forms a heterodimer with RPP25 that binds to the P3 stem loop of the catalytic RNA.</text>
</comment>
<keyword evidence="7" id="KW-0539">Nucleus</keyword>
<reference evidence="11" key="1">
    <citation type="journal article" date="2023" name="Mol. Biol. Evol.">
        <title>Third-Generation Sequencing Reveals the Adaptive Role of the Epigenome in Three Deep-Sea Polychaetes.</title>
        <authorList>
            <person name="Perez M."/>
            <person name="Aroh O."/>
            <person name="Sun Y."/>
            <person name="Lan Y."/>
            <person name="Juniper S.K."/>
            <person name="Young C.R."/>
            <person name="Angers B."/>
            <person name="Qian P.Y."/>
        </authorList>
    </citation>
    <scope>NUCLEOTIDE SEQUENCE</scope>
    <source>
        <strain evidence="11">R07B-5</strain>
    </source>
</reference>
<evidence type="ECO:0000256" key="1">
    <source>
        <dbReference type="ARBA" id="ARBA00004463"/>
    </source>
</evidence>
<evidence type="ECO:0000256" key="5">
    <source>
        <dbReference type="ARBA" id="ARBA00022552"/>
    </source>
</evidence>
<keyword evidence="6" id="KW-0819">tRNA processing</keyword>
<dbReference type="SUPFAM" id="SSF82704">
    <property type="entry name" value="AlbA-like"/>
    <property type="match status" value="1"/>
</dbReference>
<organism evidence="11 12">
    <name type="scientific">Ridgeia piscesae</name>
    <name type="common">Tubeworm</name>
    <dbReference type="NCBI Taxonomy" id="27915"/>
    <lineage>
        <taxon>Eukaryota</taxon>
        <taxon>Metazoa</taxon>
        <taxon>Spiralia</taxon>
        <taxon>Lophotrochozoa</taxon>
        <taxon>Annelida</taxon>
        <taxon>Polychaeta</taxon>
        <taxon>Sedentaria</taxon>
        <taxon>Canalipalpata</taxon>
        <taxon>Sabellida</taxon>
        <taxon>Siboglinidae</taxon>
        <taxon>Ridgeia</taxon>
    </lineage>
</organism>
<dbReference type="GO" id="GO:0005655">
    <property type="term" value="C:nucleolar ribonuclease P complex"/>
    <property type="evidence" value="ECO:0007669"/>
    <property type="project" value="InterPro"/>
</dbReference>
<dbReference type="Pfam" id="PF12328">
    <property type="entry name" value="Rpp20"/>
    <property type="match status" value="1"/>
</dbReference>
<keyword evidence="5" id="KW-0698">rRNA processing</keyword>
<comment type="caution">
    <text evidence="11">The sequence shown here is derived from an EMBL/GenBank/DDBJ whole genome shotgun (WGS) entry which is preliminary data.</text>
</comment>
<evidence type="ECO:0000256" key="6">
    <source>
        <dbReference type="ARBA" id="ARBA00022694"/>
    </source>
</evidence>
<comment type="similarity">
    <text evidence="3">Belongs to the histone-like Alba family.</text>
</comment>
<dbReference type="FunFam" id="3.30.110.20:FF:000002">
    <property type="entry name" value="Ribonuclease P protein subunit p20"/>
    <property type="match status" value="1"/>
</dbReference>
<dbReference type="GO" id="GO:0001682">
    <property type="term" value="P:tRNA 5'-leader removal"/>
    <property type="evidence" value="ECO:0007669"/>
    <property type="project" value="InterPro"/>
</dbReference>
<dbReference type="GO" id="GO:0006364">
    <property type="term" value="P:rRNA processing"/>
    <property type="evidence" value="ECO:0007669"/>
    <property type="project" value="UniProtKB-KW"/>
</dbReference>
<evidence type="ECO:0000256" key="4">
    <source>
        <dbReference type="ARBA" id="ARBA00022490"/>
    </source>
</evidence>
<dbReference type="PANTHER" id="PTHR15314">
    <property type="entry name" value="RIBONUCLEASE P PROTEIN SUBUNIT P20"/>
    <property type="match status" value="1"/>
</dbReference>
<evidence type="ECO:0000256" key="10">
    <source>
        <dbReference type="ARBA" id="ARBA00068472"/>
    </source>
</evidence>
<dbReference type="PANTHER" id="PTHR15314:SF1">
    <property type="entry name" value="RIBONUCLEASE P PROTEIN SUBUNIT P20"/>
    <property type="match status" value="1"/>
</dbReference>
<evidence type="ECO:0000256" key="7">
    <source>
        <dbReference type="ARBA" id="ARBA00023242"/>
    </source>
</evidence>
<dbReference type="GO" id="GO:0000172">
    <property type="term" value="C:ribonuclease MRP complex"/>
    <property type="evidence" value="ECO:0007669"/>
    <property type="project" value="InterPro"/>
</dbReference>
<dbReference type="EMBL" id="JAODUO010000126">
    <property type="protein sequence ID" value="KAK2188654.1"/>
    <property type="molecule type" value="Genomic_DNA"/>
</dbReference>
<keyword evidence="12" id="KW-1185">Reference proteome</keyword>
<evidence type="ECO:0000256" key="8">
    <source>
        <dbReference type="ARBA" id="ARBA00053284"/>
    </source>
</evidence>
<gene>
    <name evidence="11" type="ORF">NP493_126g06009</name>
</gene>
<comment type="subcellular location">
    <subcellularLocation>
        <location evidence="1">Cytoplasmic granule</location>
    </subcellularLocation>
    <subcellularLocation>
        <location evidence="2">Nucleus</location>
        <location evidence="2">Nucleolus</location>
    </subcellularLocation>
</comment>
<accession>A0AAD9P5R7</accession>
<evidence type="ECO:0000256" key="2">
    <source>
        <dbReference type="ARBA" id="ARBA00004604"/>
    </source>
</evidence>
<evidence type="ECO:0000313" key="11">
    <source>
        <dbReference type="EMBL" id="KAK2188654.1"/>
    </source>
</evidence>
<dbReference type="GO" id="GO:0003676">
    <property type="term" value="F:nucleic acid binding"/>
    <property type="evidence" value="ECO:0007669"/>
    <property type="project" value="InterPro"/>
</dbReference>